<dbReference type="PANTHER" id="PTHR13018">
    <property type="entry name" value="PROBABLE MEMBRANE PROTEIN DUF221-RELATED"/>
    <property type="match status" value="1"/>
</dbReference>
<dbReference type="Pfam" id="PF13967">
    <property type="entry name" value="RSN1_TM"/>
    <property type="match status" value="1"/>
</dbReference>
<gene>
    <name evidence="15" type="ORF">SAY87_014938</name>
</gene>
<protein>
    <recommendedName>
        <fullName evidence="17">CSC1-like protein RXW8</fullName>
    </recommendedName>
</protein>
<keyword evidence="8 11" id="KW-0472">Membrane</keyword>
<comment type="similarity">
    <text evidence="2">Belongs to the CSC1 (TC 1.A.17) family.</text>
</comment>
<organism evidence="15 16">
    <name type="scientific">Trapa incisa</name>
    <dbReference type="NCBI Taxonomy" id="236973"/>
    <lineage>
        <taxon>Eukaryota</taxon>
        <taxon>Viridiplantae</taxon>
        <taxon>Streptophyta</taxon>
        <taxon>Embryophyta</taxon>
        <taxon>Tracheophyta</taxon>
        <taxon>Spermatophyta</taxon>
        <taxon>Magnoliopsida</taxon>
        <taxon>eudicotyledons</taxon>
        <taxon>Gunneridae</taxon>
        <taxon>Pentapetalae</taxon>
        <taxon>rosids</taxon>
        <taxon>malvids</taxon>
        <taxon>Myrtales</taxon>
        <taxon>Lythraceae</taxon>
        <taxon>Trapa</taxon>
    </lineage>
</organism>
<feature type="transmembrane region" description="Helical" evidence="11">
    <location>
        <begin position="6"/>
        <end position="27"/>
    </location>
</feature>
<keyword evidence="4 11" id="KW-0812">Transmembrane</keyword>
<dbReference type="InterPro" id="IPR027815">
    <property type="entry name" value="CSC1/OSCA1-like_cyt"/>
</dbReference>
<evidence type="ECO:0000256" key="2">
    <source>
        <dbReference type="ARBA" id="ARBA00007779"/>
    </source>
</evidence>
<dbReference type="InterPro" id="IPR032880">
    <property type="entry name" value="CSC1/OSCA1-like_N"/>
</dbReference>
<evidence type="ECO:0000259" key="13">
    <source>
        <dbReference type="Pfam" id="PF13967"/>
    </source>
</evidence>
<keyword evidence="9" id="KW-0407">Ion channel</keyword>
<keyword evidence="3" id="KW-0813">Transport</keyword>
<evidence type="ECO:0000259" key="12">
    <source>
        <dbReference type="Pfam" id="PF02714"/>
    </source>
</evidence>
<feature type="domain" description="CSC1/OSCA1-like cytosolic" evidence="14">
    <location>
        <begin position="294"/>
        <end position="339"/>
    </location>
</feature>
<keyword evidence="7" id="KW-0406">Ion transport</keyword>
<name>A0AAN7GWW7_9MYRT</name>
<evidence type="ECO:0000256" key="6">
    <source>
        <dbReference type="ARBA" id="ARBA00022989"/>
    </source>
</evidence>
<dbReference type="InterPro" id="IPR003864">
    <property type="entry name" value="CSC1/OSCA1-like_7TM"/>
</dbReference>
<feature type="domain" description="CSC1/OSCA1-like N-terminal transmembrane" evidence="13">
    <location>
        <begin position="5"/>
        <end position="165"/>
    </location>
</feature>
<evidence type="ECO:0000256" key="5">
    <source>
        <dbReference type="ARBA" id="ARBA00022837"/>
    </source>
</evidence>
<feature type="transmembrane region" description="Helical" evidence="11">
    <location>
        <begin position="143"/>
        <end position="164"/>
    </location>
</feature>
<feature type="domain" description="CSC1/OSCA1-like 7TM region" evidence="12">
    <location>
        <begin position="350"/>
        <end position="613"/>
    </location>
</feature>
<sequence>MNISALLTSAGINSAVCLVFLSLYSILRKQPSNFSVYFGRNLAQVNPTRDHHVRYQRFVPSPSWIVKTWQTPEAEILVTAGVDAVVFLRIVVFSLRIFAVAAFVGIFLVLPVNYYGQEMHHKQFPRESLDVFSIGNVKEGSQWFWAHCIALYITSLTACFLLYFEYKSIAGMRLKHIRTSSPNPGHFSVLVRAIPWKPDESYSNTVKKFFTKYLGSSYLDHQMVYRLGTTQKLMAETEKVCKMLRFDNVDHGKNMVQCALPAGPSGTSKILSREPESIKGKPPFHDVGTASNVKEDAAAFVFFKTRYAADVAAKVLLSTNPMSWVTSNAPEPHDVYWRNLSIPYRLLWLRKIASLVAAIVFVFLFLIPVTFVQGLTQLDHLHHTFPFLRGLFKKKYMSQLITGYLPSVILLLFLYTVPPTMMLLAVIEGCISRTGRKKSACRKVLYFLIWNVFFVNVLSGSVISQIDTLSSLKEMPTQLARAIPSQATFFMTYILTSGWASLSSELMQPMLLIWNVFRRGILRRKDDLCAASFPYHAEVPKLLLFGFIGFTFSVLAPLILPLLLVYFFLGYLVYRNQILNVYTTKYESGGQLWPTVHNTTVFSLVFTQIISLYVFGLKKSKTAGAFMIPLIIFTLLFNEYCRKRFHPIFKSTPAELLIEMDLEDEQSGKIEEFHQNLEMAYCQFTLKSQDPVKSAHLSPPVPSEYLEDPSPALAQQNPTKN</sequence>
<evidence type="ECO:0000256" key="7">
    <source>
        <dbReference type="ARBA" id="ARBA00023065"/>
    </source>
</evidence>
<feature type="domain" description="CSC1/OSCA1-like cytosolic" evidence="14">
    <location>
        <begin position="186"/>
        <end position="245"/>
    </location>
</feature>
<dbReference type="PANTHER" id="PTHR13018:SF117">
    <property type="entry name" value="CSC1-LIKE PROTEIN RXW8"/>
    <property type="match status" value="1"/>
</dbReference>
<keyword evidence="5" id="KW-0106">Calcium</keyword>
<comment type="subcellular location">
    <subcellularLocation>
        <location evidence="1">Membrane</location>
        <topology evidence="1">Multi-pass membrane protein</topology>
    </subcellularLocation>
</comment>
<evidence type="ECO:0000256" key="10">
    <source>
        <dbReference type="SAM" id="MobiDB-lite"/>
    </source>
</evidence>
<dbReference type="Pfam" id="PF14703">
    <property type="entry name" value="PHM7_cyt"/>
    <property type="match status" value="2"/>
</dbReference>
<feature type="transmembrane region" description="Helical" evidence="11">
    <location>
        <begin position="542"/>
        <end position="574"/>
    </location>
</feature>
<dbReference type="EMBL" id="JAXIOK010000019">
    <property type="protein sequence ID" value="KAK4748352.1"/>
    <property type="molecule type" value="Genomic_DNA"/>
</dbReference>
<feature type="transmembrane region" description="Helical" evidence="11">
    <location>
        <begin position="622"/>
        <end position="641"/>
    </location>
</feature>
<comment type="caution">
    <text evidence="15">The sequence shown here is derived from an EMBL/GenBank/DDBJ whole genome shotgun (WGS) entry which is preliminary data.</text>
</comment>
<evidence type="ECO:0000256" key="3">
    <source>
        <dbReference type="ARBA" id="ARBA00022448"/>
    </source>
</evidence>
<evidence type="ECO:0008006" key="17">
    <source>
        <dbReference type="Google" id="ProtNLM"/>
    </source>
</evidence>
<feature type="transmembrane region" description="Helical" evidence="11">
    <location>
        <begin position="97"/>
        <end position="116"/>
    </location>
</feature>
<dbReference type="Proteomes" id="UP001345219">
    <property type="component" value="Chromosome 12"/>
</dbReference>
<feature type="transmembrane region" description="Helical" evidence="11">
    <location>
        <begin position="444"/>
        <end position="466"/>
    </location>
</feature>
<evidence type="ECO:0000256" key="1">
    <source>
        <dbReference type="ARBA" id="ARBA00004141"/>
    </source>
</evidence>
<feature type="region of interest" description="Disordered" evidence="10">
    <location>
        <begin position="692"/>
        <end position="721"/>
    </location>
</feature>
<evidence type="ECO:0000256" key="9">
    <source>
        <dbReference type="ARBA" id="ARBA00023303"/>
    </source>
</evidence>
<keyword evidence="16" id="KW-1185">Reference proteome</keyword>
<accession>A0AAN7GWW7</accession>
<evidence type="ECO:0000313" key="15">
    <source>
        <dbReference type="EMBL" id="KAK4748352.1"/>
    </source>
</evidence>
<evidence type="ECO:0000313" key="16">
    <source>
        <dbReference type="Proteomes" id="UP001345219"/>
    </source>
</evidence>
<feature type="transmembrane region" description="Helical" evidence="11">
    <location>
        <begin position="595"/>
        <end position="616"/>
    </location>
</feature>
<feature type="transmembrane region" description="Helical" evidence="11">
    <location>
        <begin position="352"/>
        <end position="376"/>
    </location>
</feature>
<dbReference type="Pfam" id="PF02714">
    <property type="entry name" value="RSN1_7TM"/>
    <property type="match status" value="1"/>
</dbReference>
<evidence type="ECO:0000256" key="11">
    <source>
        <dbReference type="SAM" id="Phobius"/>
    </source>
</evidence>
<dbReference type="AlphaFoldDB" id="A0AAN7GWW7"/>
<evidence type="ECO:0000259" key="14">
    <source>
        <dbReference type="Pfam" id="PF14703"/>
    </source>
</evidence>
<dbReference type="InterPro" id="IPR045122">
    <property type="entry name" value="Csc1-like"/>
</dbReference>
<reference evidence="15 16" key="1">
    <citation type="journal article" date="2023" name="Hortic Res">
        <title>Pangenome of water caltrop reveals structural variations and asymmetric subgenome divergence after allopolyploidization.</title>
        <authorList>
            <person name="Zhang X."/>
            <person name="Chen Y."/>
            <person name="Wang L."/>
            <person name="Yuan Y."/>
            <person name="Fang M."/>
            <person name="Shi L."/>
            <person name="Lu R."/>
            <person name="Comes H.P."/>
            <person name="Ma Y."/>
            <person name="Chen Y."/>
            <person name="Huang G."/>
            <person name="Zhou Y."/>
            <person name="Zheng Z."/>
            <person name="Qiu Y."/>
        </authorList>
    </citation>
    <scope>NUCLEOTIDE SEQUENCE [LARGE SCALE GENOMIC DNA]</scope>
    <source>
        <tissue evidence="15">Roots</tissue>
    </source>
</reference>
<dbReference type="GO" id="GO:0005886">
    <property type="term" value="C:plasma membrane"/>
    <property type="evidence" value="ECO:0007669"/>
    <property type="project" value="TreeGrafter"/>
</dbReference>
<keyword evidence="6 11" id="KW-1133">Transmembrane helix</keyword>
<proteinExistence type="inferred from homology"/>
<evidence type="ECO:0000256" key="8">
    <source>
        <dbReference type="ARBA" id="ARBA00023136"/>
    </source>
</evidence>
<dbReference type="GO" id="GO:0005227">
    <property type="term" value="F:calcium-activated cation channel activity"/>
    <property type="evidence" value="ECO:0007669"/>
    <property type="project" value="InterPro"/>
</dbReference>
<evidence type="ECO:0000256" key="4">
    <source>
        <dbReference type="ARBA" id="ARBA00022692"/>
    </source>
</evidence>